<sequence length="10" mass="1161">MVDKPTNKND</sequence>
<evidence type="ECO:0000313" key="1">
    <source>
        <dbReference type="EMBL" id="KAK7870335.1"/>
    </source>
</evidence>
<evidence type="ECO:0000313" key="2">
    <source>
        <dbReference type="Proteomes" id="UP001378592"/>
    </source>
</evidence>
<name>A0AAN9VY52_9ORTH</name>
<keyword evidence="2" id="KW-1185">Reference proteome</keyword>
<dbReference type="Proteomes" id="UP001378592">
    <property type="component" value="Unassembled WGS sequence"/>
</dbReference>
<organism evidence="1 2">
    <name type="scientific">Gryllus longicercus</name>
    <dbReference type="NCBI Taxonomy" id="2509291"/>
    <lineage>
        <taxon>Eukaryota</taxon>
        <taxon>Metazoa</taxon>
        <taxon>Ecdysozoa</taxon>
        <taxon>Arthropoda</taxon>
        <taxon>Hexapoda</taxon>
        <taxon>Insecta</taxon>
        <taxon>Pterygota</taxon>
        <taxon>Neoptera</taxon>
        <taxon>Polyneoptera</taxon>
        <taxon>Orthoptera</taxon>
        <taxon>Ensifera</taxon>
        <taxon>Gryllidea</taxon>
        <taxon>Grylloidea</taxon>
        <taxon>Gryllidae</taxon>
        <taxon>Gryllinae</taxon>
        <taxon>Gryllus</taxon>
    </lineage>
</organism>
<proteinExistence type="predicted"/>
<dbReference type="EMBL" id="JAZDUA010000060">
    <property type="protein sequence ID" value="KAK7870335.1"/>
    <property type="molecule type" value="Genomic_DNA"/>
</dbReference>
<comment type="caution">
    <text evidence="1">The sequence shown here is derived from an EMBL/GenBank/DDBJ whole genome shotgun (WGS) entry which is preliminary data.</text>
</comment>
<protein>
    <submittedName>
        <fullName evidence="1">Uncharacterized protein</fullName>
    </submittedName>
</protein>
<reference evidence="1 2" key="1">
    <citation type="submission" date="2024-03" db="EMBL/GenBank/DDBJ databases">
        <title>The genome assembly and annotation of the cricket Gryllus longicercus Weissman &amp; Gray.</title>
        <authorList>
            <person name="Szrajer S."/>
            <person name="Gray D."/>
            <person name="Ylla G."/>
        </authorList>
    </citation>
    <scope>NUCLEOTIDE SEQUENCE [LARGE SCALE GENOMIC DNA]</scope>
    <source>
        <strain evidence="1">DAG 2021-001</strain>
        <tissue evidence="1">Whole body minus gut</tissue>
    </source>
</reference>
<gene>
    <name evidence="1" type="ORF">R5R35_003722</name>
</gene>
<accession>A0AAN9VY52</accession>